<proteinExistence type="inferred from homology"/>
<dbReference type="Gene3D" id="2.10.25.10">
    <property type="entry name" value="Laminin"/>
    <property type="match status" value="4"/>
</dbReference>
<dbReference type="Pfam" id="PF25961">
    <property type="entry name" value="OTOGL_N"/>
    <property type="match status" value="1"/>
</dbReference>
<comment type="subcellular location">
    <subcellularLocation>
        <location evidence="2">Apical cell membrane</location>
        <topology evidence="2">Peripheral membrane protein</topology>
        <orientation evidence="2">Extracellular side</orientation>
    </subcellularLocation>
    <subcellularLocation>
        <location evidence="1">Secreted</location>
        <location evidence="1">Extracellular space</location>
    </subcellularLocation>
</comment>
<evidence type="ECO:0000256" key="14">
    <source>
        <dbReference type="PROSITE-ProRule" id="PRU00039"/>
    </source>
</evidence>
<dbReference type="Pfam" id="PF23244">
    <property type="entry name" value="VWF"/>
    <property type="match status" value="1"/>
</dbReference>
<dbReference type="CDD" id="cd19941">
    <property type="entry name" value="TIL"/>
    <property type="match status" value="3"/>
</dbReference>
<feature type="region of interest" description="Disordered" evidence="16">
    <location>
        <begin position="1963"/>
        <end position="2033"/>
    </location>
</feature>
<dbReference type="SMART" id="SM00832">
    <property type="entry name" value="C8"/>
    <property type="match status" value="4"/>
</dbReference>
<reference evidence="22" key="1">
    <citation type="submission" date="2025-08" db="UniProtKB">
        <authorList>
            <consortium name="RefSeq"/>
        </authorList>
    </citation>
    <scope>IDENTIFICATION</scope>
    <source>
        <tissue evidence="22">Spleen</tissue>
    </source>
</reference>
<dbReference type="Pfam" id="PF01826">
    <property type="entry name" value="TIL"/>
    <property type="match status" value="1"/>
</dbReference>
<feature type="domain" description="CTCK" evidence="18">
    <location>
        <begin position="2841"/>
        <end position="2926"/>
    </location>
</feature>
<feature type="region of interest" description="Disordered" evidence="16">
    <location>
        <begin position="1467"/>
        <end position="1591"/>
    </location>
</feature>
<keyword evidence="21" id="KW-1185">Reference proteome</keyword>
<accession>A0A9B0WS37</accession>
<feature type="domain" description="VWFD" evidence="20">
    <location>
        <begin position="2111"/>
        <end position="2290"/>
    </location>
</feature>
<sequence>MRAPVPRAPAPALCLLLACFWLPRGEPAGESPQVQRLVSPTHPCQPFFSSSVSHQEVTFPIGDAPTVMGGQGAEALDSLAMSSWERRLHRAKCAPAYLFSCFNGGECVHPAFCDCRRFNATGPRCQMVYNAGPERDSICRVWGQHHVETFDGLYYYLSGKSSYTLVGYHEPEEQSFSVQVHNDPQCGSSPYTCSRSVSLFFSGEQEIRLAKEVTHGGVRVSLPHVMGSIRLQRLAGYIIARHQEAFTLAWDGTSAVYIKMNPEFLGWTRGLCGNNNADPQDDLVTSSGKLTDDVTEFVHSWQEPAPNQPPGPMTTSPPRPPCLQQSPVAMQGVYERCEVLLQSPFDACHTYVSPLPFMASCTSDLCQSAGDEVTWCRALAEYARACAQAGRPLIGWRSQLPQCAVHCKEEAFTYNECIACCPASCQPRASCVDSEIACVDGCYCPDGLIFEDGACVAPTECPCEFHGILYPTGSVVKEDCNACTCTAGKWVCSTAVCPAECSVTGDIHFTTFDGRRYMFPATCQYILAKSRSSGTFTVTLQNAPCGLNQDGACVQSVSVILHQDLLKQVTLTQAGDVLLFDQYKITPPYTDDAFEIRRLSSVFLRVRTNVGVRLLYDHEGLRLYLQVDQRWVEDTVGLCGTFNGNTQDDFLSPVGVPESTPQLFGNSWKTLSACSPLAPGSPLDPCDVHLQAASYAVQSCSVLTGELFAPCSTYLSPVPYFEQCRRDACRCGQPCLCAALAHYAHLCQRHGLPVNFRTHLPACALSCEASKEYSPCVATCRQTCQDLAVPEACGGDGGGHLSGDECVEGCACPEDTYLDTQADLCVPRNQCSCHFQGVDYPPGDSDIPSLGHCHCKDGVMSCDSRVPAAACPIGQVFVNCSELHTDPELSRERTCEQQLLKLSMPARGPCLSGCACPQGLLRHGDACFLPEECPCTWKGMEYFPGDQVTSPCHTCECQQGSFQCTLHPCASTCTAYGDRHYRTFDGLPFDFVGACKVHLVKSTSEFSFSVIVENMNCYGSGIICRKFISINVGNSLIIFDDDSGNPSPESFLDEKQEVHTWRAGFFTLVHFPREHITLLWDQRTTVHIQAGPQWQGQLTGLCGNFDLKTINEMRTPENLELTNPQEFGSSWAAVECPDSLDARDTCVLNPLREPFAKKECSILLSEVFESCHPVVDVTWFYSNCLTDTCGCSRGGDCECFCASVSAYAHQCCQHGVPVDWRTPHLCPYDCDFFNKGPFSLVLGKGPYQLASLVASGALVARKAGSSAVVLVKTEDVAPGDLVSFLLTAALYKAKAHDPDVVSLEAADRPNFFLQVTANGSLELTKWQSSDVFYHRATFSLHRETWQAGLVALESLAEPGSFLYVSGPTLVLRLYEHTAAFRQSILFRLLDAKPSGAAYPICEWHYDACTTPCFQTCRDPQATSCQDVPRVEGCVPVCLPPKVLDEVTQRCVYLEDCVEPTVWVPTEALGNETQPSRQELTTPSVQTLPLPQETPGGPSHRPAHPTGVPLTTTLSPPTAASERPMLSPGSTLSTPQQPLGLTAASNLPTRPTEPPASEEVTASHLATLHTPEPSSLHLLPQKPTLGTGSGAMETTRVTVTLTGSLNITVSSQSPPVPRFPLLTRAVTVPSHGSLPVRTTPLQPFPSLELPASPSSRPVASSGVTSRPPTSSAGPHKTLLTSAITKVTNRTGIPPSIMAQSIESHIRSPPMTTPPAQQVPFSPDTTRRVEVVPSTEKVEPGHSQHVGLPQPSPFPTPLPHPAQHTTMASRSPPLPPGIPAAASLPTVAHGLGATPFMPLDSTQPSQLLSGLPPDTSLPLAKVGTSAPVAMPGLKGSVTSSLPQQQATSPAMATTLPARTLGPALPLSPAGLDQVHPPSPTAPQTTGTAPGLLLGATLPASGDVTMAEGAAPTVSVPPGKSTTEMMAILSKQVSLLTSTYSSALRGPTELTPAVAHTPAALVTEVKGPRASTVPPAPTSHPPSRISARTASRESSLVVLPQLTDAHGTSAGPQPPAKPVGEATTQQSGRSAPALSIPEGLAESWTTDIEVNTSDTCVPIAEQDCVRHICLEGQLIRVNQSQHCPQGSTPPRCGVLGLAVRVGGDHCCPLWECACRCSIFPDLSFVTFDGSHVALFKEAIYILSQRPDEMATVHVLDCKSANLGHLNWPPFCLVMLNVTHLAHQVTIDRFNRKVTVDLQPVWPPVSKYGFRIEDTGHMYVLRTPSHIQIQWLHSSGLMILETNKASQVQGRGLCGICDGDAANDLTLKDGSVIGATKDPAPFLDSWQVPSSLTSVGQTRFRPDTCATADCSPCLRMVSNRTFSACHRFVSPESFCELWIQDTKYVQQPCVALTVYVAMCHKFHVCIEWRRSDYCPFLCSSDSTYQACVVACEPPDTCQDGMLGPLDPEQCQVLGEGCVCSEGTILHRRHSALCIPEEKCACTDSAGVPRALGETWNSSLSGCCQHQCQAPDTIVPVVLDCPGPRPESCPRFGEVALLQPTEDPCCLGAVCVCNQTLCEGLAPTCRPGHRLLTHFQEDSCCPSYSCECDPDLCEVKLIPSCRQDQILIAGRLGDSCCTSYFCACSHCPGPIPECQEGEALTVDRNTTELCCPLYQCVCESFRCPQVQCGLGTTLVEVWSPDRCCPYKSCECDCDRIPVPHCHLWEKSQLDEEFMHSVENVCGCAKYECVKAPVCLSRELGVMQPGQTVVELSADGVCHTSRCTDVLDPLTSFYQINTTSVLCDVHCEANQEYEHPRDLAACCGSCTNVSCLFTFPNGTTSLFLPGASWIADCTRHHCSSTPLGAVLVRSPISCPPLNETECIKVGGSVVPSLEGCCRTCKEDGRSCKKVTIRMTIRKNDCRSNTPVNLVSCDGRCPSASIYNYNINTYARFCKCCREVGLQRRSVQLFCATNATWVPYTVQEPTDCACQWS</sequence>
<keyword evidence="10" id="KW-0325">Glycoprotein</keyword>
<comment type="caution">
    <text evidence="15">Lacks conserved residue(s) required for the propagation of feature annotation.</text>
</comment>
<feature type="domain" description="VWFD" evidence="20">
    <location>
        <begin position="971"/>
        <end position="1140"/>
    </location>
</feature>
<dbReference type="InterPro" id="IPR058753">
    <property type="entry name" value="TIL_OTOGL_Mucin"/>
</dbReference>
<evidence type="ECO:0000256" key="17">
    <source>
        <dbReference type="SAM" id="SignalP"/>
    </source>
</evidence>
<feature type="compositionally biased region" description="Low complexity" evidence="16">
    <location>
        <begin position="1649"/>
        <end position="1660"/>
    </location>
</feature>
<dbReference type="InterPro" id="IPR036084">
    <property type="entry name" value="Ser_inhib-like_sf"/>
</dbReference>
<feature type="region of interest" description="Disordered" evidence="16">
    <location>
        <begin position="1704"/>
        <end position="1769"/>
    </location>
</feature>
<evidence type="ECO:0000256" key="2">
    <source>
        <dbReference type="ARBA" id="ARBA00004465"/>
    </source>
</evidence>
<feature type="region of interest" description="Disordered" evidence="16">
    <location>
        <begin position="1630"/>
        <end position="1677"/>
    </location>
</feature>
<dbReference type="PROSITE" id="PS01225">
    <property type="entry name" value="CTCK_2"/>
    <property type="match status" value="1"/>
</dbReference>
<evidence type="ECO:0000256" key="6">
    <source>
        <dbReference type="ARBA" id="ARBA00022729"/>
    </source>
</evidence>
<keyword evidence="7" id="KW-0677">Repeat</keyword>
<dbReference type="InterPro" id="IPR006207">
    <property type="entry name" value="Cys_knot_C"/>
</dbReference>
<name>A0A9B0WS37_CHRAS</name>
<feature type="compositionally biased region" description="Polar residues" evidence="16">
    <location>
        <begin position="1661"/>
        <end position="1677"/>
    </location>
</feature>
<keyword evidence="5 15" id="KW-0245">EGF-like domain</keyword>
<evidence type="ECO:0000259" key="18">
    <source>
        <dbReference type="PROSITE" id="PS01225"/>
    </source>
</evidence>
<dbReference type="Pfam" id="PF08742">
    <property type="entry name" value="C8"/>
    <property type="match status" value="4"/>
</dbReference>
<dbReference type="Pfam" id="PF00094">
    <property type="entry name" value="VWD"/>
    <property type="match status" value="4"/>
</dbReference>
<dbReference type="GO" id="GO:0007399">
    <property type="term" value="P:nervous system development"/>
    <property type="evidence" value="ECO:0007669"/>
    <property type="project" value="UniProtKB-ARBA"/>
</dbReference>
<evidence type="ECO:0000256" key="11">
    <source>
        <dbReference type="ARBA" id="ARBA00057928"/>
    </source>
</evidence>
<dbReference type="InterPro" id="IPR001846">
    <property type="entry name" value="VWF_type-D"/>
</dbReference>
<feature type="domain" description="EGF-like" evidence="19">
    <location>
        <begin position="89"/>
        <end position="126"/>
    </location>
</feature>
<feature type="domain" description="VWFD" evidence="20">
    <location>
        <begin position="137"/>
        <end position="309"/>
    </location>
</feature>
<evidence type="ECO:0000313" key="21">
    <source>
        <dbReference type="Proteomes" id="UP000504623"/>
    </source>
</evidence>
<dbReference type="GO" id="GO:0016324">
    <property type="term" value="C:apical plasma membrane"/>
    <property type="evidence" value="ECO:0007669"/>
    <property type="project" value="UniProtKB-SubCell"/>
</dbReference>
<dbReference type="Gene3D" id="2.80.10.50">
    <property type="match status" value="1"/>
</dbReference>
<dbReference type="FunFam" id="2.10.25.10:FF:001017">
    <property type="entry name" value="Otogelin"/>
    <property type="match status" value="1"/>
</dbReference>
<keyword evidence="4" id="KW-0964">Secreted</keyword>
<keyword evidence="3" id="KW-1003">Cell membrane</keyword>
<dbReference type="InterPro" id="IPR007934">
    <property type="entry name" value="AbfB_ABD"/>
</dbReference>
<dbReference type="SMART" id="SM00216">
    <property type="entry name" value="VWD"/>
    <property type="match status" value="4"/>
</dbReference>
<evidence type="ECO:0000259" key="20">
    <source>
        <dbReference type="PROSITE" id="PS51233"/>
    </source>
</evidence>
<feature type="compositionally biased region" description="Pro residues" evidence="16">
    <location>
        <begin position="306"/>
        <end position="320"/>
    </location>
</feature>
<evidence type="ECO:0000256" key="13">
    <source>
        <dbReference type="ARBA" id="ARBA00068675"/>
    </source>
</evidence>
<feature type="domain" description="VWFD" evidence="20">
    <location>
        <begin position="499"/>
        <end position="675"/>
    </location>
</feature>
<dbReference type="FunFam" id="2.10.25.10:FF:000531">
    <property type="entry name" value="otogelin"/>
    <property type="match status" value="1"/>
</dbReference>
<feature type="compositionally biased region" description="Polar residues" evidence="16">
    <location>
        <begin position="1712"/>
        <end position="1722"/>
    </location>
</feature>
<dbReference type="OrthoDB" id="6236007at2759"/>
<evidence type="ECO:0000256" key="15">
    <source>
        <dbReference type="PROSITE-ProRule" id="PRU00076"/>
    </source>
</evidence>
<dbReference type="GO" id="GO:0046556">
    <property type="term" value="F:alpha-L-arabinofuranosidase activity"/>
    <property type="evidence" value="ECO:0007669"/>
    <property type="project" value="InterPro"/>
</dbReference>
<comment type="similarity">
    <text evidence="12">Belongs to the otogelin family.</text>
</comment>
<evidence type="ECO:0000256" key="12">
    <source>
        <dbReference type="ARBA" id="ARBA00061260"/>
    </source>
</evidence>
<protein>
    <recommendedName>
        <fullName evidence="13">Otogelin</fullName>
    </recommendedName>
</protein>
<dbReference type="InterPro" id="IPR050780">
    <property type="entry name" value="Mucin_vWF_Thrombospondin_sf"/>
</dbReference>
<evidence type="ECO:0000256" key="16">
    <source>
        <dbReference type="SAM" id="MobiDB-lite"/>
    </source>
</evidence>
<dbReference type="SUPFAM" id="SSF110221">
    <property type="entry name" value="AbfB domain"/>
    <property type="match status" value="1"/>
</dbReference>
<evidence type="ECO:0000256" key="8">
    <source>
        <dbReference type="ARBA" id="ARBA00023136"/>
    </source>
</evidence>
<dbReference type="PROSITE" id="PS50026">
    <property type="entry name" value="EGF_3"/>
    <property type="match status" value="1"/>
</dbReference>
<evidence type="ECO:0000256" key="7">
    <source>
        <dbReference type="ARBA" id="ARBA00022737"/>
    </source>
</evidence>
<dbReference type="PROSITE" id="PS51233">
    <property type="entry name" value="VWFD"/>
    <property type="match status" value="4"/>
</dbReference>
<dbReference type="FunFam" id="2.10.25.10:FF:000397">
    <property type="entry name" value="Otogelin"/>
    <property type="match status" value="1"/>
</dbReference>
<gene>
    <name evidence="22" type="primary">OTOG</name>
</gene>
<dbReference type="SMART" id="SM00041">
    <property type="entry name" value="CT"/>
    <property type="match status" value="1"/>
</dbReference>
<dbReference type="GO" id="GO:0046373">
    <property type="term" value="P:L-arabinose metabolic process"/>
    <property type="evidence" value="ECO:0007669"/>
    <property type="project" value="InterPro"/>
</dbReference>
<evidence type="ECO:0000256" key="3">
    <source>
        <dbReference type="ARBA" id="ARBA00022475"/>
    </source>
</evidence>
<evidence type="ECO:0000256" key="9">
    <source>
        <dbReference type="ARBA" id="ARBA00023157"/>
    </source>
</evidence>
<dbReference type="Proteomes" id="UP000504623">
    <property type="component" value="Unplaced"/>
</dbReference>
<feature type="compositionally biased region" description="Polar residues" evidence="16">
    <location>
        <begin position="1470"/>
        <end position="1488"/>
    </location>
</feature>
<evidence type="ECO:0000313" key="22">
    <source>
        <dbReference type="RefSeq" id="XP_006865891.1"/>
    </source>
</evidence>
<feature type="region of interest" description="Disordered" evidence="16">
    <location>
        <begin position="301"/>
        <end position="320"/>
    </location>
</feature>
<dbReference type="RefSeq" id="XP_006865891.1">
    <property type="nucleotide sequence ID" value="XM_006865829.1"/>
</dbReference>
<keyword evidence="8" id="KW-0472">Membrane</keyword>
<evidence type="ECO:0000256" key="5">
    <source>
        <dbReference type="ARBA" id="ARBA00022536"/>
    </source>
</evidence>
<keyword evidence="9 14" id="KW-1015">Disulfide bond</keyword>
<feature type="disulfide bond" evidence="14">
    <location>
        <begin position="2855"/>
        <end position="2904"/>
    </location>
</feature>
<feature type="compositionally biased region" description="Basic and acidic residues" evidence="16">
    <location>
        <begin position="1723"/>
        <end position="1740"/>
    </location>
</feature>
<dbReference type="CTD" id="340990"/>
<dbReference type="Pfam" id="PF25960">
    <property type="entry name" value="Fn1-VW_OTOGL"/>
    <property type="match status" value="1"/>
</dbReference>
<dbReference type="InterPro" id="IPR014853">
    <property type="entry name" value="VWF/SSPO/ZAN-like_Cys-rich_dom"/>
</dbReference>
<dbReference type="InterPro" id="IPR002919">
    <property type="entry name" value="TIL_dom"/>
</dbReference>
<dbReference type="SMART" id="SM00215">
    <property type="entry name" value="VWC_out"/>
    <property type="match status" value="1"/>
</dbReference>
<dbReference type="InterPro" id="IPR058754">
    <property type="entry name" value="OTOGL-like_N"/>
</dbReference>
<dbReference type="Pfam" id="PF05270">
    <property type="entry name" value="AbfB"/>
    <property type="match status" value="1"/>
</dbReference>
<dbReference type="InterPro" id="IPR036195">
    <property type="entry name" value="AbfB_ABD_sf"/>
</dbReference>
<evidence type="ECO:0000259" key="19">
    <source>
        <dbReference type="PROSITE" id="PS50026"/>
    </source>
</evidence>
<dbReference type="InterPro" id="IPR000742">
    <property type="entry name" value="EGF"/>
</dbReference>
<dbReference type="GeneID" id="102818783"/>
<feature type="compositionally biased region" description="Low complexity" evidence="16">
    <location>
        <begin position="1508"/>
        <end position="1520"/>
    </location>
</feature>
<feature type="signal peptide" evidence="17">
    <location>
        <begin position="1"/>
        <end position="27"/>
    </location>
</feature>
<feature type="compositionally biased region" description="Pro residues" evidence="16">
    <location>
        <begin position="1748"/>
        <end position="1758"/>
    </location>
</feature>
<dbReference type="PANTHER" id="PTHR11339:SF228">
    <property type="entry name" value="OTOGELIN"/>
    <property type="match status" value="1"/>
</dbReference>
<comment type="function">
    <text evidence="11">Glycoprotein specific to acellular membranes of the inner ear. May be required for the anchoring of the otoconial membranes and cupulae to the underlying neuroepithelia in the vestibule. May be involved in the organization and/or stabilization of the fibrillar network that compose the tectorial membrane in the cochlea. May play a role in mechanotransduction processes.</text>
</comment>
<dbReference type="SUPFAM" id="SSF57567">
    <property type="entry name" value="Serine protease inhibitors"/>
    <property type="match status" value="4"/>
</dbReference>
<evidence type="ECO:0000256" key="1">
    <source>
        <dbReference type="ARBA" id="ARBA00004239"/>
    </source>
</evidence>
<feature type="chain" id="PRO_5039564308" description="Otogelin" evidence="17">
    <location>
        <begin position="28"/>
        <end position="2926"/>
    </location>
</feature>
<organism evidence="21 22">
    <name type="scientific">Chrysochloris asiatica</name>
    <name type="common">Cape golden mole</name>
    <dbReference type="NCBI Taxonomy" id="185453"/>
    <lineage>
        <taxon>Eukaryota</taxon>
        <taxon>Metazoa</taxon>
        <taxon>Chordata</taxon>
        <taxon>Craniata</taxon>
        <taxon>Vertebrata</taxon>
        <taxon>Euteleostomi</taxon>
        <taxon>Mammalia</taxon>
        <taxon>Eutheria</taxon>
        <taxon>Afrotheria</taxon>
        <taxon>Chrysochloridae</taxon>
        <taxon>Chrysochlorinae</taxon>
        <taxon>Chrysochloris</taxon>
    </lineage>
</organism>
<evidence type="ECO:0000256" key="4">
    <source>
        <dbReference type="ARBA" id="ARBA00022525"/>
    </source>
</evidence>
<evidence type="ECO:0000256" key="10">
    <source>
        <dbReference type="ARBA" id="ARBA00023180"/>
    </source>
</evidence>
<dbReference type="PROSITE" id="PS51257">
    <property type="entry name" value="PROKAR_LIPOPROTEIN"/>
    <property type="match status" value="1"/>
</dbReference>
<feature type="compositionally biased region" description="Polar residues" evidence="16">
    <location>
        <begin position="1527"/>
        <end position="1548"/>
    </location>
</feature>
<dbReference type="InterPro" id="IPR058755">
    <property type="entry name" value="Fn1-VW_OTOGL"/>
</dbReference>
<dbReference type="Pfam" id="PF25962">
    <property type="entry name" value="TIL_OTOGL_Mucin"/>
    <property type="match status" value="1"/>
</dbReference>
<dbReference type="GO" id="GO:0031012">
    <property type="term" value="C:extracellular matrix"/>
    <property type="evidence" value="ECO:0007669"/>
    <property type="project" value="TreeGrafter"/>
</dbReference>
<dbReference type="InterPro" id="IPR001007">
    <property type="entry name" value="VWF_dom"/>
</dbReference>
<dbReference type="GO" id="GO:0005615">
    <property type="term" value="C:extracellular space"/>
    <property type="evidence" value="ECO:0007669"/>
    <property type="project" value="TreeGrafter"/>
</dbReference>
<keyword evidence="6 17" id="KW-0732">Signal</keyword>
<dbReference type="PANTHER" id="PTHR11339">
    <property type="entry name" value="EXTRACELLULAR MATRIX GLYCOPROTEIN RELATED"/>
    <property type="match status" value="1"/>
</dbReference>